<dbReference type="PANTHER" id="PTHR12214">
    <property type="entry name" value="GC-RICH SEQUENCE DNA-BINDING FACTOR"/>
    <property type="match status" value="1"/>
</dbReference>
<dbReference type="Pfam" id="PF15458">
    <property type="entry name" value="NTR2"/>
    <property type="match status" value="1"/>
</dbReference>
<proteinExistence type="predicted"/>
<dbReference type="GO" id="GO:0000390">
    <property type="term" value="P:spliceosomal complex disassembly"/>
    <property type="evidence" value="ECO:0007669"/>
    <property type="project" value="InterPro"/>
</dbReference>
<keyword evidence="5" id="KW-1185">Reference proteome</keyword>
<dbReference type="InterPro" id="IPR012890">
    <property type="entry name" value="GCFC2-like"/>
</dbReference>
<feature type="region of interest" description="Disordered" evidence="3">
    <location>
        <begin position="241"/>
        <end position="315"/>
    </location>
</feature>
<evidence type="ECO:0000313" key="4">
    <source>
        <dbReference type="EMBL" id="PGG99447.1"/>
    </source>
</evidence>
<dbReference type="Proteomes" id="UP000223968">
    <property type="component" value="Unassembled WGS sequence"/>
</dbReference>
<name>A0A2B7WSJ4_9EURO</name>
<dbReference type="GO" id="GO:0071008">
    <property type="term" value="C:U2-type post-mRNA release spliceosomal complex"/>
    <property type="evidence" value="ECO:0007669"/>
    <property type="project" value="InterPro"/>
</dbReference>
<dbReference type="OrthoDB" id="429427at2759"/>
<comment type="subcellular location">
    <subcellularLocation>
        <location evidence="1">Nucleus</location>
    </subcellularLocation>
</comment>
<feature type="compositionally biased region" description="Polar residues" evidence="3">
    <location>
        <begin position="121"/>
        <end position="136"/>
    </location>
</feature>
<organism evidence="4 5">
    <name type="scientific">Helicocarpus griseus UAMH5409</name>
    <dbReference type="NCBI Taxonomy" id="1447875"/>
    <lineage>
        <taxon>Eukaryota</taxon>
        <taxon>Fungi</taxon>
        <taxon>Dikarya</taxon>
        <taxon>Ascomycota</taxon>
        <taxon>Pezizomycotina</taxon>
        <taxon>Eurotiomycetes</taxon>
        <taxon>Eurotiomycetidae</taxon>
        <taxon>Onygenales</taxon>
        <taxon>Ajellomycetaceae</taxon>
        <taxon>Helicocarpus</taxon>
    </lineage>
</organism>
<evidence type="ECO:0008006" key="6">
    <source>
        <dbReference type="Google" id="ProtNLM"/>
    </source>
</evidence>
<protein>
    <recommendedName>
        <fullName evidence="6">Nineteen complex-related protein 2-domain-containing protein</fullName>
    </recommendedName>
</protein>
<evidence type="ECO:0000256" key="3">
    <source>
        <dbReference type="SAM" id="MobiDB-lite"/>
    </source>
</evidence>
<dbReference type="GO" id="GO:0003677">
    <property type="term" value="F:DNA binding"/>
    <property type="evidence" value="ECO:0007669"/>
    <property type="project" value="InterPro"/>
</dbReference>
<dbReference type="AlphaFoldDB" id="A0A2B7WSJ4"/>
<feature type="compositionally biased region" description="Basic residues" evidence="3">
    <location>
        <begin position="37"/>
        <end position="47"/>
    </location>
</feature>
<comment type="caution">
    <text evidence="4">The sequence shown here is derived from an EMBL/GenBank/DDBJ whole genome shotgun (WGS) entry which is preliminary data.</text>
</comment>
<accession>A0A2B7WSJ4</accession>
<evidence type="ECO:0000313" key="5">
    <source>
        <dbReference type="Proteomes" id="UP000223968"/>
    </source>
</evidence>
<feature type="compositionally biased region" description="Acidic residues" evidence="3">
    <location>
        <begin position="259"/>
        <end position="274"/>
    </location>
</feature>
<evidence type="ECO:0000256" key="2">
    <source>
        <dbReference type="ARBA" id="ARBA00023242"/>
    </source>
</evidence>
<evidence type="ECO:0000256" key="1">
    <source>
        <dbReference type="ARBA" id="ARBA00004123"/>
    </source>
</evidence>
<dbReference type="PANTHER" id="PTHR12214:SF0">
    <property type="entry name" value="LD29489P"/>
    <property type="match status" value="1"/>
</dbReference>
<feature type="compositionally biased region" description="Basic and acidic residues" evidence="3">
    <location>
        <begin position="241"/>
        <end position="257"/>
    </location>
</feature>
<dbReference type="STRING" id="1447875.A0A2B7WSJ4"/>
<feature type="region of interest" description="Disordered" evidence="3">
    <location>
        <begin position="373"/>
        <end position="414"/>
    </location>
</feature>
<sequence>MSSLFANRRKARKVGAEEEDTPQNGSEQDSEPVVRRPNTKPKHKSKLRLSFGPGGTSMADEDDMNEGEVITPKRIGARKDIQQKSSLQRTWTPSGSFESLPLRAGQEENRPTYSKEYLQELRNSTPSSPKKSGSLHTSEDEKDKQIDISAKFGEIVQVSEPSIIPSEAEIREKKERRARLAMEQGQDHEQDFISLDDGRRDDDGDWSLARKEETFDTRLVRDDENFAEGFDEYVEDGKIALGRKAEREQQRRERAEMQELIDEAQESSEVDDSEAERKAAYEAAQTRAGMDGLRRAHEGLPARPKTPPKITPLPRLADSLARLRSSLSVMENSKVQLVLKMEELRKEKVDISAREAEIQTLLKEAGENYERLKAEAGVNPGDKSILPGPDVQGDRGLENLGGQSEAPSDDEVMD</sequence>
<dbReference type="EMBL" id="PDNB01000203">
    <property type="protein sequence ID" value="PGG99447.1"/>
    <property type="molecule type" value="Genomic_DNA"/>
</dbReference>
<dbReference type="InterPro" id="IPR028211">
    <property type="entry name" value="Ntr2"/>
</dbReference>
<feature type="compositionally biased region" description="Basic and acidic residues" evidence="3">
    <location>
        <begin position="137"/>
        <end position="146"/>
    </location>
</feature>
<reference evidence="4 5" key="1">
    <citation type="submission" date="2017-10" db="EMBL/GenBank/DDBJ databases">
        <title>Comparative genomics in systemic dimorphic fungi from Ajellomycetaceae.</title>
        <authorList>
            <person name="Munoz J.F."/>
            <person name="Mcewen J.G."/>
            <person name="Clay O.K."/>
            <person name="Cuomo C.A."/>
        </authorList>
    </citation>
    <scope>NUCLEOTIDE SEQUENCE [LARGE SCALE GENOMIC DNA]</scope>
    <source>
        <strain evidence="4 5">UAMH5409</strain>
    </source>
</reference>
<gene>
    <name evidence="4" type="ORF">AJ79_08521</name>
</gene>
<feature type="compositionally biased region" description="Basic and acidic residues" evidence="3">
    <location>
        <begin position="168"/>
        <end position="205"/>
    </location>
</feature>
<feature type="compositionally biased region" description="Polar residues" evidence="3">
    <location>
        <begin position="83"/>
        <end position="97"/>
    </location>
</feature>
<feature type="region of interest" description="Disordered" evidence="3">
    <location>
        <begin position="1"/>
        <end position="205"/>
    </location>
</feature>
<keyword evidence="2" id="KW-0539">Nucleus</keyword>